<keyword evidence="2" id="KW-1185">Reference proteome</keyword>
<reference evidence="1 2" key="1">
    <citation type="submission" date="2017-04" db="EMBL/GenBank/DDBJ databases">
        <title>The whole genome sequencing and assembly of Halobacillus mangrovi strain.</title>
        <authorList>
            <person name="Lee S.-J."/>
            <person name="Park M.-K."/>
            <person name="Kim J.-Y."/>
            <person name="Lee Y.-J."/>
            <person name="Yi H."/>
            <person name="Bahn Y.-S."/>
            <person name="Kim J.F."/>
            <person name="Lee D.-W."/>
        </authorList>
    </citation>
    <scope>NUCLEOTIDE SEQUENCE [LARGE SCALE GENOMIC DNA]</scope>
    <source>
        <strain evidence="1 2">KTB 131</strain>
    </source>
</reference>
<gene>
    <name evidence="1" type="ORF">HM131_13395</name>
</gene>
<sequence length="68" mass="7966">MNNYQVGQLIQKRCTSCYNNQVAVLKVDRKDFNEKSAFFIWTQCPECGMNHSELMPEKMDNNDKRSTS</sequence>
<organism evidence="1 2">
    <name type="scientific">Halobacillus mangrovi</name>
    <dbReference type="NCBI Taxonomy" id="402384"/>
    <lineage>
        <taxon>Bacteria</taxon>
        <taxon>Bacillati</taxon>
        <taxon>Bacillota</taxon>
        <taxon>Bacilli</taxon>
        <taxon>Bacillales</taxon>
        <taxon>Bacillaceae</taxon>
        <taxon>Halobacillus</taxon>
    </lineage>
</organism>
<dbReference type="OrthoDB" id="2971350at2"/>
<dbReference type="KEGG" id="hmn:HM131_13395"/>
<evidence type="ECO:0000313" key="2">
    <source>
        <dbReference type="Proteomes" id="UP000192527"/>
    </source>
</evidence>
<evidence type="ECO:0000313" key="1">
    <source>
        <dbReference type="EMBL" id="ARI77781.1"/>
    </source>
</evidence>
<dbReference type="Proteomes" id="UP000192527">
    <property type="component" value="Chromosome"/>
</dbReference>
<name>A0A1W5ZX06_9BACI</name>
<dbReference type="RefSeq" id="WP_085030242.1">
    <property type="nucleotide sequence ID" value="NZ_CP020772.1"/>
</dbReference>
<proteinExistence type="predicted"/>
<accession>A0A1W5ZX06</accession>
<dbReference type="AlphaFoldDB" id="A0A1W5ZX06"/>
<dbReference type="STRING" id="402384.HM131_13395"/>
<dbReference type="EMBL" id="CP020772">
    <property type="protein sequence ID" value="ARI77781.1"/>
    <property type="molecule type" value="Genomic_DNA"/>
</dbReference>
<protein>
    <submittedName>
        <fullName evidence="1">Uncharacterized protein</fullName>
    </submittedName>
</protein>